<dbReference type="InterPro" id="IPR004255">
    <property type="entry name" value="O-acyltransferase_WSD1_N"/>
</dbReference>
<evidence type="ECO:0000256" key="4">
    <source>
        <dbReference type="ARBA" id="ARBA00013244"/>
    </source>
</evidence>
<dbReference type="Pfam" id="PF06974">
    <property type="entry name" value="WS_DGAT_C"/>
    <property type="match status" value="1"/>
</dbReference>
<evidence type="ECO:0000256" key="10">
    <source>
        <dbReference type="ARBA" id="ARBA00048109"/>
    </source>
</evidence>
<sequence>MLQVDPRDAVFLYVERPVAWQTFLSAYAFVPDGSQARPAERREITRWIADRARGIAVLRQRLVRVPFDLDHPYWAEDPEHSVEDHLFFHDGSGWEELREWMAQLVQQPMDRSRPLWELHVVTGVRDIPGVTGEATVAVMKFHHSMADGELSTTISRALFGAGQVPAVRPGEPVAALQIPAPAGLFTSAVRACPRKIGELVGGLREFRATRHRLLVEREEGTHALPVAKRPRTVLNQPLGPDRVFDVAFLPLDELRDMKAALGEVTVNDLVLTVIAGALRRYLHEVDGPTAGSLAAAVPMSIRHTRASESRNQFLTMAVDLHTATVDPIARVRAIHRSVLEERERLSIPAEAVAASCDVVGVIPGWVIRAALRIGYGRPKRRSDSIHYVNTLVSSVRSGGADLRLCDATVVAGFGLAPLVGLGGVAHAVGSVGNSLTVNVTADPLQLADIRRYHELLLESFAELRDQICLGNGSPVRLDIGSVASG</sequence>
<comment type="catalytic activity">
    <reaction evidence="10">
        <text>an acyl-CoA + a 1,2-diacyl-sn-glycerol = a triacyl-sn-glycerol + CoA</text>
        <dbReference type="Rhea" id="RHEA:10868"/>
        <dbReference type="ChEBI" id="CHEBI:17815"/>
        <dbReference type="ChEBI" id="CHEBI:57287"/>
        <dbReference type="ChEBI" id="CHEBI:58342"/>
        <dbReference type="ChEBI" id="CHEBI:64615"/>
        <dbReference type="EC" id="2.3.1.20"/>
    </reaction>
</comment>
<keyword evidence="14" id="KW-1185">Reference proteome</keyword>
<keyword evidence="6" id="KW-0808">Transferase</keyword>
<gene>
    <name evidence="13" type="ORF">FCG67_22950</name>
</gene>
<dbReference type="InterPro" id="IPR009721">
    <property type="entry name" value="O-acyltransferase_WSD1_C"/>
</dbReference>
<evidence type="ECO:0000256" key="8">
    <source>
        <dbReference type="ARBA" id="ARBA00023098"/>
    </source>
</evidence>
<comment type="caution">
    <text evidence="13">The sequence shown here is derived from an EMBL/GenBank/DDBJ whole genome shotgun (WGS) entry which is preliminary data.</text>
</comment>
<evidence type="ECO:0000256" key="2">
    <source>
        <dbReference type="ARBA" id="ARBA00005189"/>
    </source>
</evidence>
<dbReference type="InterPro" id="IPR045034">
    <property type="entry name" value="O-acyltransferase_WSD1-like"/>
</dbReference>
<evidence type="ECO:0000256" key="5">
    <source>
        <dbReference type="ARBA" id="ARBA00022516"/>
    </source>
</evidence>
<reference evidence="13 14" key="1">
    <citation type="submission" date="2019-04" db="EMBL/GenBank/DDBJ databases">
        <title>Rhodococcus oryzae sp. nov., a novel actinomycete isolated from rhizosphere soil of rice (Oryza sativa L.).</title>
        <authorList>
            <person name="Li C."/>
        </authorList>
    </citation>
    <scope>NUCLEOTIDE SEQUENCE [LARGE SCALE GENOMIC DNA]</scope>
    <source>
        <strain evidence="13 14">NEAU-CX67</strain>
    </source>
</reference>
<evidence type="ECO:0000313" key="14">
    <source>
        <dbReference type="Proteomes" id="UP000305109"/>
    </source>
</evidence>
<evidence type="ECO:0000256" key="1">
    <source>
        <dbReference type="ARBA" id="ARBA00004771"/>
    </source>
</evidence>
<evidence type="ECO:0000256" key="7">
    <source>
        <dbReference type="ARBA" id="ARBA00022798"/>
    </source>
</evidence>
<evidence type="ECO:0000256" key="3">
    <source>
        <dbReference type="ARBA" id="ARBA00009587"/>
    </source>
</evidence>
<dbReference type="PANTHER" id="PTHR31650:SF1">
    <property type="entry name" value="WAX ESTER SYNTHASE_DIACYLGLYCEROL ACYLTRANSFERASE 4-RELATED"/>
    <property type="match status" value="1"/>
</dbReference>
<evidence type="ECO:0000313" key="13">
    <source>
        <dbReference type="EMBL" id="TJZ73905.1"/>
    </source>
</evidence>
<dbReference type="PANTHER" id="PTHR31650">
    <property type="entry name" value="O-ACYLTRANSFERASE (WSD1-LIKE) FAMILY PROTEIN"/>
    <property type="match status" value="1"/>
</dbReference>
<keyword evidence="9" id="KW-0012">Acyltransferase</keyword>
<organism evidence="13 14">
    <name type="scientific">Rhodococcus oryzae</name>
    <dbReference type="NCBI Taxonomy" id="2571143"/>
    <lineage>
        <taxon>Bacteria</taxon>
        <taxon>Bacillati</taxon>
        <taxon>Actinomycetota</taxon>
        <taxon>Actinomycetes</taxon>
        <taxon>Mycobacteriales</taxon>
        <taxon>Nocardiaceae</taxon>
        <taxon>Rhodococcus</taxon>
    </lineage>
</organism>
<dbReference type="SUPFAM" id="SSF52777">
    <property type="entry name" value="CoA-dependent acyltransferases"/>
    <property type="match status" value="1"/>
</dbReference>
<name>A0ABY2RGY0_9NOCA</name>
<keyword evidence="5" id="KW-0444">Lipid biosynthesis</keyword>
<dbReference type="EMBL" id="SUMD01000015">
    <property type="protein sequence ID" value="TJZ73905.1"/>
    <property type="molecule type" value="Genomic_DNA"/>
</dbReference>
<proteinExistence type="inferred from homology"/>
<evidence type="ECO:0000259" key="11">
    <source>
        <dbReference type="Pfam" id="PF03007"/>
    </source>
</evidence>
<protein>
    <recommendedName>
        <fullName evidence="4">diacylglycerol O-acyltransferase</fullName>
        <ecNumber evidence="4">2.3.1.20</ecNumber>
    </recommendedName>
</protein>
<evidence type="ECO:0000256" key="6">
    <source>
        <dbReference type="ARBA" id="ARBA00022679"/>
    </source>
</evidence>
<dbReference type="EC" id="2.3.1.20" evidence="4"/>
<comment type="pathway">
    <text evidence="2">Lipid metabolism.</text>
</comment>
<keyword evidence="8" id="KW-0443">Lipid metabolism</keyword>
<feature type="domain" description="O-acyltransferase WSD1-like N-terminal" evidence="11">
    <location>
        <begin position="6"/>
        <end position="270"/>
    </location>
</feature>
<comment type="pathway">
    <text evidence="1">Glycerolipid metabolism; triacylglycerol biosynthesis.</text>
</comment>
<keyword evidence="7" id="KW-0319">Glycerol metabolism</keyword>
<dbReference type="Proteomes" id="UP000305109">
    <property type="component" value="Unassembled WGS sequence"/>
</dbReference>
<feature type="domain" description="O-acyltransferase WSD1 C-terminal" evidence="12">
    <location>
        <begin position="311"/>
        <end position="463"/>
    </location>
</feature>
<accession>A0ABY2RGY0</accession>
<dbReference type="Pfam" id="PF03007">
    <property type="entry name" value="WS_DGAT_cat"/>
    <property type="match status" value="1"/>
</dbReference>
<evidence type="ECO:0000259" key="12">
    <source>
        <dbReference type="Pfam" id="PF06974"/>
    </source>
</evidence>
<dbReference type="RefSeq" id="WP_136911922.1">
    <property type="nucleotide sequence ID" value="NZ_SUMD01000015.1"/>
</dbReference>
<comment type="similarity">
    <text evidence="3">Belongs to the long-chain O-acyltransferase family.</text>
</comment>
<evidence type="ECO:0000256" key="9">
    <source>
        <dbReference type="ARBA" id="ARBA00023315"/>
    </source>
</evidence>